<keyword evidence="2" id="KW-1185">Reference proteome</keyword>
<dbReference type="AlphaFoldDB" id="E7RWS2"/>
<dbReference type="CDD" id="cd13568">
    <property type="entry name" value="PBP2_TAXI_TRAP_like_3"/>
    <property type="match status" value="1"/>
</dbReference>
<dbReference type="Gene3D" id="3.40.190.10">
    <property type="entry name" value="Periplasmic binding protein-like II"/>
    <property type="match status" value="2"/>
</dbReference>
<dbReference type="Pfam" id="PF16868">
    <property type="entry name" value="NMT1_3"/>
    <property type="match status" value="1"/>
</dbReference>
<sequence>MLHPLFLRPPAAHCPIPLRHTLRAATSTLLGLALLITPPLARAVDANPVITIGTGGATGIYYATGGAICHLINKERERFRKRCAVETTNASVSNILGLKDGRLTLGLVQSDVQYDARKGLGPFRKAGPDGKLRAVLSLYPEPLTLVARQGIEAHGIEDFRKHPFSIGNPGSGTRSAMDTLMAAYRLKSSHFSNVFELKADEHGAALCDGRIDGFVFVAGHPSANLQDVTTTCAARLVPLQGPVIDRLVEEKPYYAKVEIPANTYPGNPGPTPTFGALATLVSSSDVPDDTVYAVVKSIFEHFDEFRKLHPALAHLEPEQMVRQGLTMPLHAGALRYYRERGWVQ</sequence>
<dbReference type="InterPro" id="IPR011852">
    <property type="entry name" value="TRAP_TAXI"/>
</dbReference>
<organism evidence="1 2">
    <name type="scientific">Lautropia mirabilis ATCC 51599</name>
    <dbReference type="NCBI Taxonomy" id="887898"/>
    <lineage>
        <taxon>Bacteria</taxon>
        <taxon>Pseudomonadati</taxon>
        <taxon>Pseudomonadota</taxon>
        <taxon>Betaproteobacteria</taxon>
        <taxon>Burkholderiales</taxon>
        <taxon>Burkholderiaceae</taxon>
        <taxon>Lautropia</taxon>
    </lineage>
</organism>
<dbReference type="eggNOG" id="COG2358">
    <property type="taxonomic scope" value="Bacteria"/>
</dbReference>
<dbReference type="PANTHER" id="PTHR42941:SF1">
    <property type="entry name" value="SLL1037 PROTEIN"/>
    <property type="match status" value="1"/>
</dbReference>
<accession>E7RWS2</accession>
<evidence type="ECO:0000313" key="2">
    <source>
        <dbReference type="Proteomes" id="UP000011021"/>
    </source>
</evidence>
<dbReference type="HOGENOM" id="CLU_033215_0_1_4"/>
<gene>
    <name evidence="1" type="ORF">HMPREF0551_1134</name>
</gene>
<protein>
    <submittedName>
        <fullName evidence="1">TRAP transporter solute receptor, TAXI family</fullName>
    </submittedName>
</protein>
<reference evidence="1 2" key="1">
    <citation type="submission" date="2010-12" db="EMBL/GenBank/DDBJ databases">
        <authorList>
            <person name="Muzny D."/>
            <person name="Qin X."/>
            <person name="Deng J."/>
            <person name="Jiang H."/>
            <person name="Liu Y."/>
            <person name="Qu J."/>
            <person name="Song X.-Z."/>
            <person name="Zhang L."/>
            <person name="Thornton R."/>
            <person name="Coyle M."/>
            <person name="Francisco L."/>
            <person name="Jackson L."/>
            <person name="Javaid M."/>
            <person name="Korchina V."/>
            <person name="Kovar C."/>
            <person name="Mata R."/>
            <person name="Mathew T."/>
            <person name="Ngo R."/>
            <person name="Nguyen L."/>
            <person name="Nguyen N."/>
            <person name="Okwuonu G."/>
            <person name="Ongeri F."/>
            <person name="Pham C."/>
            <person name="Simmons D."/>
            <person name="Wilczek-Boney K."/>
            <person name="Hale W."/>
            <person name="Jakkamsetti A."/>
            <person name="Pham P."/>
            <person name="Ruth R."/>
            <person name="San Lucas F."/>
            <person name="Warren J."/>
            <person name="Zhang J."/>
            <person name="Zhao Z."/>
            <person name="Zhou C."/>
            <person name="Zhu D."/>
            <person name="Lee S."/>
            <person name="Bess C."/>
            <person name="Blankenburg K."/>
            <person name="Forbes L."/>
            <person name="Fu Q."/>
            <person name="Gubbala S."/>
            <person name="Hirani K."/>
            <person name="Jayaseelan J.C."/>
            <person name="Lara F."/>
            <person name="Munidasa M."/>
            <person name="Palculict T."/>
            <person name="Patil S."/>
            <person name="Pu L.-L."/>
            <person name="Saada N."/>
            <person name="Tang L."/>
            <person name="Weissenberger G."/>
            <person name="Zhu Y."/>
            <person name="Hemphill L."/>
            <person name="Shang Y."/>
            <person name="Youmans B."/>
            <person name="Ayvaz T."/>
            <person name="Ross M."/>
            <person name="Santibanez J."/>
            <person name="Aqrawi P."/>
            <person name="Gross S."/>
            <person name="Joshi V."/>
            <person name="Fowler G."/>
            <person name="Nazareth L."/>
            <person name="Reid J."/>
            <person name="Worley K."/>
            <person name="Petrosino J."/>
            <person name="Highlander S."/>
            <person name="Gibbs R."/>
        </authorList>
    </citation>
    <scope>NUCLEOTIDE SEQUENCE [LARGE SCALE GENOMIC DNA]</scope>
    <source>
        <strain evidence="1 2">ATCC 51599</strain>
    </source>
</reference>
<dbReference type="RefSeq" id="WP_005673368.1">
    <property type="nucleotide sequence ID" value="NZ_CP146288.1"/>
</dbReference>
<dbReference type="Proteomes" id="UP000011021">
    <property type="component" value="Unassembled WGS sequence"/>
</dbReference>
<dbReference type="STRING" id="887898.HMPREF0551_1134"/>
<evidence type="ECO:0000313" key="1">
    <source>
        <dbReference type="EMBL" id="EFV95176.1"/>
    </source>
</evidence>
<dbReference type="PANTHER" id="PTHR42941">
    <property type="entry name" value="SLL1037 PROTEIN"/>
    <property type="match status" value="1"/>
</dbReference>
<keyword evidence="1" id="KW-0675">Receptor</keyword>
<dbReference type="EMBL" id="AEQP01000004">
    <property type="protein sequence ID" value="EFV95176.1"/>
    <property type="molecule type" value="Genomic_DNA"/>
</dbReference>
<proteinExistence type="predicted"/>
<name>E7RWS2_9BURK</name>
<comment type="caution">
    <text evidence="1">The sequence shown here is derived from an EMBL/GenBank/DDBJ whole genome shotgun (WGS) entry which is preliminary data.</text>
</comment>
<dbReference type="NCBIfam" id="TIGR02122">
    <property type="entry name" value="TRAP_TAXI"/>
    <property type="match status" value="1"/>
</dbReference>
<dbReference type="SUPFAM" id="SSF53850">
    <property type="entry name" value="Periplasmic binding protein-like II"/>
    <property type="match status" value="1"/>
</dbReference>